<dbReference type="InterPro" id="IPR027450">
    <property type="entry name" value="AlkB-like"/>
</dbReference>
<evidence type="ECO:0000313" key="3">
    <source>
        <dbReference type="EMBL" id="CBN78077.1"/>
    </source>
</evidence>
<feature type="compositionally biased region" description="Low complexity" evidence="1">
    <location>
        <begin position="182"/>
        <end position="196"/>
    </location>
</feature>
<sequence length="441" mass="48246">MCSRMFPQHAIESHAWECRPPPADDGAMSTVPSSTGRASATEAACNTLLDNSGEFQARHHTTELQPKATAAGTYLIPPEGGNSNCADRGAPKQVPQESEGKNAMQTLMEGGKRAVKAEREEKIIPRAWPVECVEDLLPRDKAEGLLARMLQLSRDWTSQTWFNANGLEGRTHSRSRAYRIPAAGDSRSSGRASEGAMKQESESDPEAQDKWKVSTDEDRRATHEEGMDKSLAVAPAELLDVVPVVVEVVRRRQRQRMEDGLAGSEGLRWNPNYCICHVYDDHRSHLGAHSDTLSNIGPRAIVVGVSLGAKRVFVVEETLPRGVKPPPAGSGSEGGKKSLDMPHNCAIVMWGGCQERYKHGVPVMSKGVGTHPMSGTKRISITLRERKESLPSCLLPVPDCRCRVPASLKARVKRNGQVGYLYQCDRGQGQCGFWLSKGPLR</sequence>
<accession>D8LU35</accession>
<dbReference type="Proteomes" id="UP000002630">
    <property type="component" value="Linkage Group LG19"/>
</dbReference>
<reference evidence="3 4" key="1">
    <citation type="journal article" date="2010" name="Nature">
        <title>The Ectocarpus genome and the independent evolution of multicellularity in brown algae.</title>
        <authorList>
            <person name="Cock J.M."/>
            <person name="Sterck L."/>
            <person name="Rouze P."/>
            <person name="Scornet D."/>
            <person name="Allen A.E."/>
            <person name="Amoutzias G."/>
            <person name="Anthouard V."/>
            <person name="Artiguenave F."/>
            <person name="Aury J.M."/>
            <person name="Badger J.H."/>
            <person name="Beszteri B."/>
            <person name="Billiau K."/>
            <person name="Bonnet E."/>
            <person name="Bothwell J.H."/>
            <person name="Bowler C."/>
            <person name="Boyen C."/>
            <person name="Brownlee C."/>
            <person name="Carrano C.J."/>
            <person name="Charrier B."/>
            <person name="Cho G.Y."/>
            <person name="Coelho S.M."/>
            <person name="Collen J."/>
            <person name="Corre E."/>
            <person name="Da Silva C."/>
            <person name="Delage L."/>
            <person name="Delaroque N."/>
            <person name="Dittami S.M."/>
            <person name="Doulbeau S."/>
            <person name="Elias M."/>
            <person name="Farnham G."/>
            <person name="Gachon C.M."/>
            <person name="Gschloessl B."/>
            <person name="Heesch S."/>
            <person name="Jabbari K."/>
            <person name="Jubin C."/>
            <person name="Kawai H."/>
            <person name="Kimura K."/>
            <person name="Kloareg B."/>
            <person name="Kupper F.C."/>
            <person name="Lang D."/>
            <person name="Le Bail A."/>
            <person name="Leblanc C."/>
            <person name="Lerouge P."/>
            <person name="Lohr M."/>
            <person name="Lopez P.J."/>
            <person name="Martens C."/>
            <person name="Maumus F."/>
            <person name="Michel G."/>
            <person name="Miranda-Saavedra D."/>
            <person name="Morales J."/>
            <person name="Moreau H."/>
            <person name="Motomura T."/>
            <person name="Nagasato C."/>
            <person name="Napoli C.A."/>
            <person name="Nelson D.R."/>
            <person name="Nyvall-Collen P."/>
            <person name="Peters A.F."/>
            <person name="Pommier C."/>
            <person name="Potin P."/>
            <person name="Poulain J."/>
            <person name="Quesneville H."/>
            <person name="Read B."/>
            <person name="Rensing S.A."/>
            <person name="Ritter A."/>
            <person name="Rousvoal S."/>
            <person name="Samanta M."/>
            <person name="Samson G."/>
            <person name="Schroeder D.C."/>
            <person name="Segurens B."/>
            <person name="Strittmatter M."/>
            <person name="Tonon T."/>
            <person name="Tregear J.W."/>
            <person name="Valentin K."/>
            <person name="von Dassow P."/>
            <person name="Yamagishi T."/>
            <person name="Van de Peer Y."/>
            <person name="Wincker P."/>
        </authorList>
    </citation>
    <scope>NUCLEOTIDE SEQUENCE [LARGE SCALE GENOMIC DNA]</scope>
    <source>
        <strain evidence="4">Ec32 / CCAP1310/4</strain>
    </source>
</reference>
<feature type="compositionally biased region" description="Basic and acidic residues" evidence="1">
    <location>
        <begin position="197"/>
        <end position="228"/>
    </location>
</feature>
<gene>
    <name evidence="3" type="ORF">Esi_0095_0013</name>
</gene>
<keyword evidence="4" id="KW-1185">Reference proteome</keyword>
<evidence type="ECO:0000256" key="1">
    <source>
        <dbReference type="SAM" id="MobiDB-lite"/>
    </source>
</evidence>
<protein>
    <recommendedName>
        <fullName evidence="2">Fe2OG dioxygenase domain-containing protein</fullName>
    </recommendedName>
</protein>
<dbReference type="GO" id="GO:0006307">
    <property type="term" value="P:DNA alkylation repair"/>
    <property type="evidence" value="ECO:0007669"/>
    <property type="project" value="InterPro"/>
</dbReference>
<dbReference type="AlphaFoldDB" id="D8LU35"/>
<feature type="domain" description="Fe2OG dioxygenase" evidence="2">
    <location>
        <begin position="270"/>
        <end position="387"/>
    </location>
</feature>
<dbReference type="GO" id="GO:0051213">
    <property type="term" value="F:dioxygenase activity"/>
    <property type="evidence" value="ECO:0007669"/>
    <property type="project" value="InterPro"/>
</dbReference>
<dbReference type="STRING" id="2880.D8LU35"/>
<dbReference type="Gene3D" id="2.60.120.590">
    <property type="entry name" value="Alpha-ketoglutarate-dependent dioxygenase AlkB-like"/>
    <property type="match status" value="1"/>
</dbReference>
<feature type="region of interest" description="Disordered" evidence="1">
    <location>
        <begin position="16"/>
        <end position="35"/>
    </location>
</feature>
<dbReference type="SUPFAM" id="SSF51197">
    <property type="entry name" value="Clavaminate synthase-like"/>
    <property type="match status" value="1"/>
</dbReference>
<name>D8LU35_ECTSI</name>
<dbReference type="EMBL" id="FN649191">
    <property type="protein sequence ID" value="CBN78077.1"/>
    <property type="molecule type" value="Genomic_DNA"/>
</dbReference>
<organism evidence="3 4">
    <name type="scientific">Ectocarpus siliculosus</name>
    <name type="common">Brown alga</name>
    <name type="synonym">Conferva siliculosa</name>
    <dbReference type="NCBI Taxonomy" id="2880"/>
    <lineage>
        <taxon>Eukaryota</taxon>
        <taxon>Sar</taxon>
        <taxon>Stramenopiles</taxon>
        <taxon>Ochrophyta</taxon>
        <taxon>PX clade</taxon>
        <taxon>Phaeophyceae</taxon>
        <taxon>Ectocarpales</taxon>
        <taxon>Ectocarpaceae</taxon>
        <taxon>Ectocarpus</taxon>
    </lineage>
</organism>
<dbReference type="OrthoDB" id="545910at2759"/>
<dbReference type="Pfam" id="PF13532">
    <property type="entry name" value="2OG-FeII_Oxy_2"/>
    <property type="match status" value="1"/>
</dbReference>
<dbReference type="PROSITE" id="PS51471">
    <property type="entry name" value="FE2OG_OXY"/>
    <property type="match status" value="1"/>
</dbReference>
<dbReference type="EMBL" id="FN649744">
    <property type="protein sequence ID" value="CBN78077.1"/>
    <property type="molecule type" value="Genomic_DNA"/>
</dbReference>
<dbReference type="PANTHER" id="PTHR31212">
    <property type="entry name" value="ALPHA-KETOGLUTARATE-DEPENDENT DIOXYGENASE ALKB HOMOLOG 3"/>
    <property type="match status" value="1"/>
</dbReference>
<dbReference type="PANTHER" id="PTHR31212:SF4">
    <property type="entry name" value="ALPHA-KETOGLUTARATE-DEPENDENT DIOXYGENASE ALKB HOMOLOG 3"/>
    <property type="match status" value="1"/>
</dbReference>
<dbReference type="InterPro" id="IPR032854">
    <property type="entry name" value="ALKBH3"/>
</dbReference>
<dbReference type="InParanoid" id="D8LU35"/>
<dbReference type="InterPro" id="IPR037151">
    <property type="entry name" value="AlkB-like_sf"/>
</dbReference>
<dbReference type="eggNOG" id="ENOG502QUQ4">
    <property type="taxonomic scope" value="Eukaryota"/>
</dbReference>
<evidence type="ECO:0000259" key="2">
    <source>
        <dbReference type="PROSITE" id="PS51471"/>
    </source>
</evidence>
<dbReference type="InterPro" id="IPR005123">
    <property type="entry name" value="Oxoglu/Fe-dep_dioxygenase_dom"/>
</dbReference>
<proteinExistence type="predicted"/>
<feature type="region of interest" description="Disordered" evidence="1">
    <location>
        <begin position="172"/>
        <end position="229"/>
    </location>
</feature>
<evidence type="ECO:0000313" key="4">
    <source>
        <dbReference type="Proteomes" id="UP000002630"/>
    </source>
</evidence>
<feature type="region of interest" description="Disordered" evidence="1">
    <location>
        <begin position="79"/>
        <end position="99"/>
    </location>
</feature>